<dbReference type="EMBL" id="LVYI01000016">
    <property type="protein sequence ID" value="OAP53997.1"/>
    <property type="molecule type" value="Genomic_DNA"/>
</dbReference>
<proteinExistence type="predicted"/>
<dbReference type="PANTHER" id="PTHR43591">
    <property type="entry name" value="METHYLTRANSFERASE"/>
    <property type="match status" value="1"/>
</dbReference>
<dbReference type="Proteomes" id="UP000078343">
    <property type="component" value="Unassembled WGS sequence"/>
</dbReference>
<dbReference type="GeneID" id="30015925"/>
<organism evidence="1 2">
    <name type="scientific">Fonsecaea erecta</name>
    <dbReference type="NCBI Taxonomy" id="1367422"/>
    <lineage>
        <taxon>Eukaryota</taxon>
        <taxon>Fungi</taxon>
        <taxon>Dikarya</taxon>
        <taxon>Ascomycota</taxon>
        <taxon>Pezizomycotina</taxon>
        <taxon>Eurotiomycetes</taxon>
        <taxon>Chaetothyriomycetidae</taxon>
        <taxon>Chaetothyriales</taxon>
        <taxon>Herpotrichiellaceae</taxon>
        <taxon>Fonsecaea</taxon>
    </lineage>
</organism>
<comment type="caution">
    <text evidence="1">The sequence shown here is derived from an EMBL/GenBank/DDBJ whole genome shotgun (WGS) entry which is preliminary data.</text>
</comment>
<dbReference type="SUPFAM" id="SSF53335">
    <property type="entry name" value="S-adenosyl-L-methionine-dependent methyltransferases"/>
    <property type="match status" value="1"/>
</dbReference>
<dbReference type="Pfam" id="PF13489">
    <property type="entry name" value="Methyltransf_23"/>
    <property type="match status" value="1"/>
</dbReference>
<reference evidence="1 2" key="1">
    <citation type="submission" date="2016-04" db="EMBL/GenBank/DDBJ databases">
        <title>Draft genome of Fonsecaea erecta CBS 125763.</title>
        <authorList>
            <person name="Weiss V.A."/>
            <person name="Vicente V.A."/>
            <person name="Raittz R.T."/>
            <person name="Moreno L.F."/>
            <person name="De Souza E.M."/>
            <person name="Pedrosa F.O."/>
            <person name="Steffens M.B."/>
            <person name="Faoro H."/>
            <person name="Tadra-Sfeir M.Z."/>
            <person name="Najafzadeh M.J."/>
            <person name="Felipe M.S."/>
            <person name="Teixeira M."/>
            <person name="Sun J."/>
            <person name="Xi L."/>
            <person name="Gomes R."/>
            <person name="De Azevedo C.M."/>
            <person name="Salgado C.G."/>
            <person name="Da Silva M.B."/>
            <person name="Nascimento M.F."/>
            <person name="Queiroz-Telles F."/>
            <person name="Attili D.S."/>
            <person name="Gorbushina A."/>
        </authorList>
    </citation>
    <scope>NUCLEOTIDE SEQUENCE [LARGE SCALE GENOMIC DNA]</scope>
    <source>
        <strain evidence="1 2">CBS 125763</strain>
    </source>
</reference>
<evidence type="ECO:0008006" key="3">
    <source>
        <dbReference type="Google" id="ProtNLM"/>
    </source>
</evidence>
<dbReference type="STRING" id="1367422.A0A178Z2P9"/>
<dbReference type="PANTHER" id="PTHR43591:SF31">
    <property type="entry name" value="LAEA-LIKE, PUTATIVE (AFU_ORTHOLOGUE AFUA_8G01930)-RELATED"/>
    <property type="match status" value="1"/>
</dbReference>
<sequence length="326" mass="37136">MAFPYPNPNPTLLVDDSDDDSAIGDDVVDSTCSSLSDSVTASLSENGRTYHSYCDGAYLFPNDEEEQQRLDLQHAMFTRLLGSRLYLAPISRPDHVLDLGTGTGIWAIDFADLHPESIVRGVDLSPIQPNWVPPNCSFEIFNYKETWEFNHQFDFVCAREIWTSITSPSNALFQQVWDNLTPGGWFEMQDIVLPRSDDGTIPEGGSYHTWIKDYHTALRAAGRNPDIAEEYEHRLHSVGFTDVHKVVFKLPQNKWPKFKSLKLLGTYQHENTLRGLEAWSLRLFTQYLERPVSAVQEQLEGVEKDIGKTGIHAYWPVVVVYAQKPW</sequence>
<dbReference type="Gene3D" id="3.40.50.150">
    <property type="entry name" value="Vaccinia Virus protein VP39"/>
    <property type="match status" value="1"/>
</dbReference>
<gene>
    <name evidence="1" type="ORF">AYL99_11757</name>
</gene>
<dbReference type="GO" id="GO:0008168">
    <property type="term" value="F:methyltransferase activity"/>
    <property type="evidence" value="ECO:0007669"/>
    <property type="project" value="TreeGrafter"/>
</dbReference>
<evidence type="ECO:0000313" key="1">
    <source>
        <dbReference type="EMBL" id="OAP53997.1"/>
    </source>
</evidence>
<evidence type="ECO:0000313" key="2">
    <source>
        <dbReference type="Proteomes" id="UP000078343"/>
    </source>
</evidence>
<keyword evidence="2" id="KW-1185">Reference proteome</keyword>
<accession>A0A178Z2P9</accession>
<name>A0A178Z2P9_9EURO</name>
<dbReference type="AlphaFoldDB" id="A0A178Z2P9"/>
<dbReference type="CDD" id="cd02440">
    <property type="entry name" value="AdoMet_MTases"/>
    <property type="match status" value="1"/>
</dbReference>
<protein>
    <recommendedName>
        <fullName evidence="3">Methyltransferase domain-containing protein</fullName>
    </recommendedName>
</protein>
<dbReference type="RefSeq" id="XP_018687364.1">
    <property type="nucleotide sequence ID" value="XM_018843262.1"/>
</dbReference>
<dbReference type="OrthoDB" id="2013972at2759"/>
<dbReference type="InterPro" id="IPR029063">
    <property type="entry name" value="SAM-dependent_MTases_sf"/>
</dbReference>